<name>A0AAD6VX90_9AGAR</name>
<dbReference type="AlphaFoldDB" id="A0AAD6VX90"/>
<comment type="caution">
    <text evidence="2">The sequence shown here is derived from an EMBL/GenBank/DDBJ whole genome shotgun (WGS) entry which is preliminary data.</text>
</comment>
<reference evidence="2" key="1">
    <citation type="submission" date="2023-03" db="EMBL/GenBank/DDBJ databases">
        <title>Massive genome expansion in bonnet fungi (Mycena s.s.) driven by repeated elements and novel gene families across ecological guilds.</title>
        <authorList>
            <consortium name="Lawrence Berkeley National Laboratory"/>
            <person name="Harder C.B."/>
            <person name="Miyauchi S."/>
            <person name="Viragh M."/>
            <person name="Kuo A."/>
            <person name="Thoen E."/>
            <person name="Andreopoulos B."/>
            <person name="Lu D."/>
            <person name="Skrede I."/>
            <person name="Drula E."/>
            <person name="Henrissat B."/>
            <person name="Morin E."/>
            <person name="Kohler A."/>
            <person name="Barry K."/>
            <person name="LaButti K."/>
            <person name="Morin E."/>
            <person name="Salamov A."/>
            <person name="Lipzen A."/>
            <person name="Mereny Z."/>
            <person name="Hegedus B."/>
            <person name="Baldrian P."/>
            <person name="Stursova M."/>
            <person name="Weitz H."/>
            <person name="Taylor A."/>
            <person name="Grigoriev I.V."/>
            <person name="Nagy L.G."/>
            <person name="Martin F."/>
            <person name="Kauserud H."/>
        </authorList>
    </citation>
    <scope>NUCLEOTIDE SEQUENCE</scope>
    <source>
        <strain evidence="2">9144</strain>
    </source>
</reference>
<evidence type="ECO:0000256" key="1">
    <source>
        <dbReference type="SAM" id="MobiDB-lite"/>
    </source>
</evidence>
<dbReference type="Proteomes" id="UP001219525">
    <property type="component" value="Unassembled WGS sequence"/>
</dbReference>
<sequence length="870" mass="96215">MSTPTKTSTVSCSSITCASARKPRSSNTNCSQRFCKECCIASTVRCRISAHNPPPSSLATSATSSQGAVAPPQFAGPYGKMISPDYALKIVMRDHLVVPSARIQTEAYRMEAQITIKAKYWVTNDKGPITFSAPVPNYPWWHPKDCVTITDRLNLPCEAYERLDTTEHLLATTSEEYDEWITSRGPIKVKSDMTLYLREPGIDTCLGLRPLRKRILSDPQESGPSSSTPSPTKRGRTSQIIVDDDSDDERAIVLRTPSPTKRGRTSQLEIIVDDDSDNERATLPASSRSPSLTNRSSSSSLLQPDTPHGKRSPFPLAFAVDMDAGFRQVETLLEDGKSAKQQFDTVFGFLGIPFKSSTYSNNWKAWKASPDAVAKAVALGHRPGGEWAPIVTAIIAAHRGREMRQIPTTKTQARQIIQQSKITVDWQFALGNKINENRAVDNLIRKYLLEEVLVRPPGIETPLSSAPSSPEIAKPMELENKPEDNMDVDNHLLGGKPTSSAIDVNLDLGQDTGGMYSLAIEDGLQFYAALDAGSCALPDCYQQLNFSPGPLDKDWTVQAIIKDCTKDPTSPLTFFAEGAEIPLEVYGPDNSNCCLFTKAESVINALDSKALCPLAPWDAWWCLAGYRFLVGPFARRHNNMEDVQFDASEVKFRNIPVTGSQEALRIMIVFKHPDDIGTDVPGFQDTDLQDEGFEAINRIQPYLRPDTVKIEDDSKSLRPKGKLVTAETKQKNDEMNEFLIEFLTPLRPAVAELRETHVSAKNGGTPAQNWRWIQEIHYLKETYPRATMVSAPSHLVGKRIGDVNWKVVIARSPTFLTTCIGAYTFINGCKNEADIAKFLAVDDRTKKGVGVDTMQKLISTKAWIQKVPNA</sequence>
<proteinExistence type="predicted"/>
<evidence type="ECO:0000313" key="2">
    <source>
        <dbReference type="EMBL" id="KAJ7221444.1"/>
    </source>
</evidence>
<gene>
    <name evidence="2" type="ORF">GGX14DRAFT_388612</name>
</gene>
<organism evidence="2 3">
    <name type="scientific">Mycena pura</name>
    <dbReference type="NCBI Taxonomy" id="153505"/>
    <lineage>
        <taxon>Eukaryota</taxon>
        <taxon>Fungi</taxon>
        <taxon>Dikarya</taxon>
        <taxon>Basidiomycota</taxon>
        <taxon>Agaricomycotina</taxon>
        <taxon>Agaricomycetes</taxon>
        <taxon>Agaricomycetidae</taxon>
        <taxon>Agaricales</taxon>
        <taxon>Marasmiineae</taxon>
        <taxon>Mycenaceae</taxon>
        <taxon>Mycena</taxon>
    </lineage>
</organism>
<evidence type="ECO:0000313" key="3">
    <source>
        <dbReference type="Proteomes" id="UP001219525"/>
    </source>
</evidence>
<feature type="compositionally biased region" description="Low complexity" evidence="1">
    <location>
        <begin position="286"/>
        <end position="302"/>
    </location>
</feature>
<feature type="region of interest" description="Disordered" evidence="1">
    <location>
        <begin position="215"/>
        <end position="314"/>
    </location>
</feature>
<accession>A0AAD6VX90</accession>
<feature type="compositionally biased region" description="Low complexity" evidence="1">
    <location>
        <begin position="222"/>
        <end position="232"/>
    </location>
</feature>
<protein>
    <submittedName>
        <fullName evidence="2">Uncharacterized protein</fullName>
    </submittedName>
</protein>
<dbReference type="EMBL" id="JARJCW010000008">
    <property type="protein sequence ID" value="KAJ7221444.1"/>
    <property type="molecule type" value="Genomic_DNA"/>
</dbReference>
<keyword evidence="3" id="KW-1185">Reference proteome</keyword>